<keyword evidence="1" id="KW-1133">Transmembrane helix</keyword>
<evidence type="ECO:0000313" key="3">
    <source>
        <dbReference type="EMBL" id="MPQ35285.1"/>
    </source>
</evidence>
<evidence type="ECO:0000313" key="4">
    <source>
        <dbReference type="EMBL" id="PNV58829.1"/>
    </source>
</evidence>
<reference evidence="3 6" key="2">
    <citation type="submission" date="2019-10" db="EMBL/GenBank/DDBJ databases">
        <title>Genome Sequencing and assembly of Lactobacillus fermentum I2, a lactic acid bacteria.</title>
        <authorList>
            <person name="Lopes L.S."/>
            <person name="Persinoti G.F."/>
            <person name="Riano-Pachon D.M."/>
            <person name="Labate C.A."/>
        </authorList>
    </citation>
    <scope>NUCLEOTIDE SEQUENCE [LARGE SCALE GENOMIC DNA]</scope>
    <source>
        <strain evidence="3 6">I2</strain>
    </source>
</reference>
<keyword evidence="1" id="KW-0812">Transmembrane</keyword>
<proteinExistence type="predicted"/>
<dbReference type="InterPro" id="IPR036938">
    <property type="entry name" value="PAP2/HPO_sf"/>
</dbReference>
<accession>A0A0F4HDN7</accession>
<evidence type="ECO:0000313" key="5">
    <source>
        <dbReference type="Proteomes" id="UP000236514"/>
    </source>
</evidence>
<dbReference type="SUPFAM" id="SSF48317">
    <property type="entry name" value="Acid phosphatase/Vanadium-dependent haloperoxidase"/>
    <property type="match status" value="1"/>
</dbReference>
<dbReference type="InterPro" id="IPR000326">
    <property type="entry name" value="PAP2/HPO"/>
</dbReference>
<dbReference type="RefSeq" id="WP_012391648.1">
    <property type="nucleotide sequence ID" value="NZ_BJLV01000027.1"/>
</dbReference>
<sequence length="195" mass="21701">MSVTVIPHWGAWLIGLLVLLGLLLLDLAHHGLVARFDDWAFAKMPHQPDNRFWNLVAWVGEPWAVVVYVLILTVALLVIHEEQAAAWVLWTLGIGNVLGIITKKTLKRERPGAHLEHDDGYSFPSGHVLGGTTLYLMVVELWPIWPVIVIGGVAWLLVASSRIILRAHHVSDVAGTVLFAGAWFIISTLLYQLIF</sequence>
<dbReference type="Proteomes" id="UP000236514">
    <property type="component" value="Unassembled WGS sequence"/>
</dbReference>
<reference evidence="4 5" key="1">
    <citation type="submission" date="2018-01" db="EMBL/GenBank/DDBJ databases">
        <title>Draft genome sequence of the feruloyl esterase-producing strain Lactobacillus fermentum CRL 1446, isolated from artisanal goat milk cheese.</title>
        <authorList>
            <person name="Abeijon Mukdsi M.C."/>
            <person name="Saavedra L."/>
            <person name="Gauffin Cano M.P."/>
            <person name="Hebert E.M."/>
            <person name="Medina R.B."/>
        </authorList>
    </citation>
    <scope>NUCLEOTIDE SEQUENCE [LARGE SCALE GENOMIC DNA]</scope>
    <source>
        <strain evidence="4 5">CRL 1446</strain>
    </source>
</reference>
<dbReference type="Pfam" id="PF01569">
    <property type="entry name" value="PAP2"/>
    <property type="match status" value="1"/>
</dbReference>
<keyword evidence="1" id="KW-0472">Membrane</keyword>
<evidence type="ECO:0000313" key="6">
    <source>
        <dbReference type="Proteomes" id="UP000466799"/>
    </source>
</evidence>
<feature type="transmembrane region" description="Helical" evidence="1">
    <location>
        <begin position="84"/>
        <end position="101"/>
    </location>
</feature>
<dbReference type="Proteomes" id="UP000466799">
    <property type="component" value="Unassembled WGS sequence"/>
</dbReference>
<dbReference type="EMBL" id="WHJL01000025">
    <property type="protein sequence ID" value="MPQ35285.1"/>
    <property type="molecule type" value="Genomic_DNA"/>
</dbReference>
<organism evidence="3 6">
    <name type="scientific">Limosilactobacillus fermentum</name>
    <name type="common">Lactobacillus fermentum</name>
    <dbReference type="NCBI Taxonomy" id="1613"/>
    <lineage>
        <taxon>Bacteria</taxon>
        <taxon>Bacillati</taxon>
        <taxon>Bacillota</taxon>
        <taxon>Bacilli</taxon>
        <taxon>Lactobacillales</taxon>
        <taxon>Lactobacillaceae</taxon>
        <taxon>Limosilactobacillus</taxon>
    </lineage>
</organism>
<feature type="transmembrane region" description="Helical" evidence="1">
    <location>
        <begin position="55"/>
        <end position="78"/>
    </location>
</feature>
<comment type="caution">
    <text evidence="3">The sequence shown here is derived from an EMBL/GenBank/DDBJ whole genome shotgun (WGS) entry which is preliminary data.</text>
</comment>
<name>A0A0F4HDN7_LIMFE</name>
<protein>
    <submittedName>
        <fullName evidence="3 4">PAP2 family protein</fullName>
    </submittedName>
</protein>
<dbReference type="PANTHER" id="PTHR14969">
    <property type="entry name" value="SPHINGOSINE-1-PHOSPHATE PHOSPHOHYDROLASE"/>
    <property type="match status" value="1"/>
</dbReference>
<dbReference type="SMART" id="SM00014">
    <property type="entry name" value="acidPPc"/>
    <property type="match status" value="1"/>
</dbReference>
<feature type="transmembrane region" description="Helical" evidence="1">
    <location>
        <begin position="12"/>
        <end position="34"/>
    </location>
</feature>
<gene>
    <name evidence="4" type="ORF">C1Y38_00720</name>
    <name evidence="3" type="ORF">GC247_05120</name>
</gene>
<feature type="domain" description="Phosphatidic acid phosphatase type 2/haloperoxidase" evidence="2">
    <location>
        <begin position="85"/>
        <end position="188"/>
    </location>
</feature>
<evidence type="ECO:0000256" key="1">
    <source>
        <dbReference type="SAM" id="Phobius"/>
    </source>
</evidence>
<dbReference type="PANTHER" id="PTHR14969:SF13">
    <property type="entry name" value="AT30094P"/>
    <property type="match status" value="1"/>
</dbReference>
<dbReference type="CDD" id="cd03392">
    <property type="entry name" value="PAP2_like_2"/>
    <property type="match status" value="1"/>
</dbReference>
<dbReference type="EMBL" id="POTQ01000001">
    <property type="protein sequence ID" value="PNV58829.1"/>
    <property type="molecule type" value="Genomic_DNA"/>
</dbReference>
<feature type="transmembrane region" description="Helical" evidence="1">
    <location>
        <begin position="177"/>
        <end position="194"/>
    </location>
</feature>
<feature type="transmembrane region" description="Helical" evidence="1">
    <location>
        <begin position="144"/>
        <end position="165"/>
    </location>
</feature>
<dbReference type="Gene3D" id="1.20.144.10">
    <property type="entry name" value="Phosphatidic acid phosphatase type 2/haloperoxidase"/>
    <property type="match status" value="1"/>
</dbReference>
<evidence type="ECO:0000259" key="2">
    <source>
        <dbReference type="SMART" id="SM00014"/>
    </source>
</evidence>
<dbReference type="AlphaFoldDB" id="A0A0F4HDN7"/>
<dbReference type="GeneID" id="83716015"/>